<evidence type="ECO:0000256" key="1">
    <source>
        <dbReference type="ARBA" id="ARBA00004127"/>
    </source>
</evidence>
<comment type="subcellular location">
    <subcellularLocation>
        <location evidence="1">Endomembrane system</location>
        <topology evidence="1">Multi-pass membrane protein</topology>
    </subcellularLocation>
    <subcellularLocation>
        <location evidence="9">Endoplasmic reticulum membrane</location>
    </subcellularLocation>
</comment>
<dbReference type="Pfam" id="PF02544">
    <property type="entry name" value="Steroid_dh"/>
    <property type="match status" value="1"/>
</dbReference>
<reference evidence="11 12" key="1">
    <citation type="submission" date="2023-08" db="EMBL/GenBank/DDBJ databases">
        <title>A Necator americanus chromosomal reference genome.</title>
        <authorList>
            <person name="Ilik V."/>
            <person name="Petrzelkova K.J."/>
            <person name="Pardy F."/>
            <person name="Fuh T."/>
            <person name="Niatou-Singa F.S."/>
            <person name="Gouil Q."/>
            <person name="Baker L."/>
            <person name="Ritchie M.E."/>
            <person name="Jex A.R."/>
            <person name="Gazzola D."/>
            <person name="Li H."/>
            <person name="Toshio Fujiwara R."/>
            <person name="Zhan B."/>
            <person name="Aroian R.V."/>
            <person name="Pafco B."/>
            <person name="Schwarz E.M."/>
        </authorList>
    </citation>
    <scope>NUCLEOTIDE SEQUENCE [LARGE SCALE GENOMIC DNA]</scope>
    <source>
        <strain evidence="11 12">Aroian</strain>
        <tissue evidence="11">Whole animal</tissue>
    </source>
</reference>
<feature type="transmembrane region" description="Helical" evidence="9">
    <location>
        <begin position="260"/>
        <end position="282"/>
    </location>
</feature>
<dbReference type="InterPro" id="IPR039698">
    <property type="entry name" value="Dfg10/SRD5A3"/>
</dbReference>
<evidence type="ECO:0000256" key="6">
    <source>
        <dbReference type="ARBA" id="ARBA00046320"/>
    </source>
</evidence>
<evidence type="ECO:0000313" key="11">
    <source>
        <dbReference type="EMBL" id="KAK6755239.1"/>
    </source>
</evidence>
<feature type="transmembrane region" description="Helical" evidence="9">
    <location>
        <begin position="62"/>
        <end position="88"/>
    </location>
</feature>
<dbReference type="EMBL" id="JAVFWL010000005">
    <property type="protein sequence ID" value="KAK6755239.1"/>
    <property type="molecule type" value="Genomic_DNA"/>
</dbReference>
<name>A0ABR1DXT3_NECAM</name>
<evidence type="ECO:0000256" key="9">
    <source>
        <dbReference type="RuleBase" id="RU367081"/>
    </source>
</evidence>
<evidence type="ECO:0000256" key="8">
    <source>
        <dbReference type="ARBA" id="ARBA00049427"/>
    </source>
</evidence>
<dbReference type="PROSITE" id="PS50244">
    <property type="entry name" value="S5A_REDUCTASE"/>
    <property type="match status" value="1"/>
</dbReference>
<keyword evidence="4 9" id="KW-1133">Transmembrane helix</keyword>
<evidence type="ECO:0000256" key="5">
    <source>
        <dbReference type="ARBA" id="ARBA00023136"/>
    </source>
</evidence>
<organism evidence="11 12">
    <name type="scientific">Necator americanus</name>
    <name type="common">Human hookworm</name>
    <dbReference type="NCBI Taxonomy" id="51031"/>
    <lineage>
        <taxon>Eukaryota</taxon>
        <taxon>Metazoa</taxon>
        <taxon>Ecdysozoa</taxon>
        <taxon>Nematoda</taxon>
        <taxon>Chromadorea</taxon>
        <taxon>Rhabditida</taxon>
        <taxon>Rhabditina</taxon>
        <taxon>Rhabditomorpha</taxon>
        <taxon>Strongyloidea</taxon>
        <taxon>Ancylostomatidae</taxon>
        <taxon>Bunostominae</taxon>
        <taxon>Necator</taxon>
    </lineage>
</organism>
<feature type="transmembrane region" description="Helical" evidence="9">
    <location>
        <begin position="7"/>
        <end position="26"/>
    </location>
</feature>
<protein>
    <recommendedName>
        <fullName evidence="7 9">Polyprenal reductase</fullName>
        <ecNumber evidence="2 9">1.3.1.94</ecNumber>
    </recommendedName>
</protein>
<keyword evidence="12" id="KW-1185">Reference proteome</keyword>
<evidence type="ECO:0000256" key="2">
    <source>
        <dbReference type="ARBA" id="ARBA00012522"/>
    </source>
</evidence>
<keyword evidence="9" id="KW-0256">Endoplasmic reticulum</keyword>
<evidence type="ECO:0000256" key="7">
    <source>
        <dbReference type="ARBA" id="ARBA00047186"/>
    </source>
</evidence>
<comment type="function">
    <text evidence="9">Plays a key role in early steps of protein N-linked glycosylation by being involved in the conversion of polyprenol into dolichol. Acts as a polyprenal reductase that mediates the reduction of polyprenal into dolichal in a NADP-dependent mechanism. Dolichols are required for the synthesis of dolichol-linked monosaccharides and the oligosaccharide precursor used for N-glycosylation.</text>
</comment>
<sequence length="301" mass="34460">MLPLLPFYLVSVTLGISVACMLTLFFPSCPSIVPALTTYGVSALYLRDKVQFIRSISVPKRWFWHFYLLGSFCAMSWLLFCGAVSHRMTIPSEMLRSGLALVTPVKPQFNWSTTVLALSLVLFHVTRRLWETLCISVYSDTTMNIFHYVVGLIHYTILPLTIVCESKGIADNRYGLIVTSSAISSVQWIGVALFFTCNRQQHLIAKDIAALRKAPDGLISNYAHGICYGGWFDYISCPHFFFEMGIYFSLWLVLPHAYTFQFLLIFVVVNQLFAAQITHRWYRRTFKTYPRGRKAIIPFIL</sequence>
<evidence type="ECO:0000313" key="12">
    <source>
        <dbReference type="Proteomes" id="UP001303046"/>
    </source>
</evidence>
<evidence type="ECO:0000256" key="3">
    <source>
        <dbReference type="ARBA" id="ARBA00022692"/>
    </source>
</evidence>
<keyword evidence="5 9" id="KW-0472">Membrane</keyword>
<feature type="transmembrane region" description="Helical" evidence="9">
    <location>
        <begin position="145"/>
        <end position="162"/>
    </location>
</feature>
<feature type="transmembrane region" description="Helical" evidence="9">
    <location>
        <begin position="174"/>
        <end position="196"/>
    </location>
</feature>
<dbReference type="EC" id="1.3.1.94" evidence="2 9"/>
<comment type="pathway">
    <text evidence="9">Protein modification; protein glycosylation.</text>
</comment>
<dbReference type="Proteomes" id="UP001303046">
    <property type="component" value="Unassembled WGS sequence"/>
</dbReference>
<comment type="caution">
    <text evidence="11">The sequence shown here is derived from an EMBL/GenBank/DDBJ whole genome shotgun (WGS) entry which is preliminary data.</text>
</comment>
<keyword evidence="3 9" id="KW-0812">Transmembrane</keyword>
<dbReference type="InterPro" id="IPR001104">
    <property type="entry name" value="3-oxo-5_a-steroid_4-DH_C"/>
</dbReference>
<dbReference type="PANTHER" id="PTHR14624">
    <property type="entry name" value="DFG10 PROTEIN"/>
    <property type="match status" value="1"/>
</dbReference>
<comment type="catalytic activity">
    <reaction evidence="8 9">
        <text>a di-trans,poly-cis-dolichal + NADP(+) = a di-trans,poly-cis-polyprenal + NADPH + H(+)</text>
        <dbReference type="Rhea" id="RHEA:80727"/>
        <dbReference type="Rhea" id="RHEA-COMP:19536"/>
        <dbReference type="Rhea" id="RHEA-COMP:19537"/>
        <dbReference type="ChEBI" id="CHEBI:15378"/>
        <dbReference type="ChEBI" id="CHEBI:57783"/>
        <dbReference type="ChEBI" id="CHEBI:58349"/>
        <dbReference type="ChEBI" id="CHEBI:231623"/>
        <dbReference type="ChEBI" id="CHEBI:231637"/>
        <dbReference type="EC" id="1.3.1.94"/>
    </reaction>
    <physiologicalReaction direction="right-to-left" evidence="8 9">
        <dbReference type="Rhea" id="RHEA:80729"/>
    </physiologicalReaction>
</comment>
<dbReference type="PANTHER" id="PTHR14624:SF0">
    <property type="entry name" value="POLYPRENOL REDUCTASE"/>
    <property type="match status" value="1"/>
</dbReference>
<accession>A0ABR1DXT3</accession>
<evidence type="ECO:0000256" key="4">
    <source>
        <dbReference type="ARBA" id="ARBA00022989"/>
    </source>
</evidence>
<gene>
    <name evidence="11" type="primary">Necator_chrV.g18715</name>
    <name evidence="11" type="ORF">RB195_013924</name>
</gene>
<comment type="similarity">
    <text evidence="6 9">Belongs to the steroid 5-alpha reductase family. Polyprenal reductase subfamily.</text>
</comment>
<evidence type="ECO:0000259" key="10">
    <source>
        <dbReference type="Pfam" id="PF02544"/>
    </source>
</evidence>
<feature type="domain" description="3-oxo-5-alpha-steroid 4-dehydrogenase C-terminal" evidence="10">
    <location>
        <begin position="186"/>
        <end position="301"/>
    </location>
</feature>
<keyword evidence="9" id="KW-0560">Oxidoreductase</keyword>
<proteinExistence type="inferred from homology"/>
<keyword evidence="9" id="KW-0521">NADP</keyword>